<dbReference type="Gene3D" id="1.20.1250.20">
    <property type="entry name" value="MFS general substrate transporter like domains"/>
    <property type="match status" value="1"/>
</dbReference>
<dbReference type="CDD" id="cd06173">
    <property type="entry name" value="MFS_MefA_like"/>
    <property type="match status" value="1"/>
</dbReference>
<evidence type="ECO:0000259" key="8">
    <source>
        <dbReference type="PROSITE" id="PS50850"/>
    </source>
</evidence>
<name>A0A1C2IYG3_ACITH</name>
<evidence type="ECO:0000256" key="1">
    <source>
        <dbReference type="ARBA" id="ARBA00004651"/>
    </source>
</evidence>
<feature type="transmembrane region" description="Helical" evidence="7">
    <location>
        <begin position="331"/>
        <end position="354"/>
    </location>
</feature>
<feature type="transmembrane region" description="Helical" evidence="7">
    <location>
        <begin position="277"/>
        <end position="295"/>
    </location>
</feature>
<keyword evidence="5 7" id="KW-1133">Transmembrane helix</keyword>
<keyword evidence="6 7" id="KW-0472">Membrane</keyword>
<evidence type="ECO:0000256" key="5">
    <source>
        <dbReference type="ARBA" id="ARBA00022989"/>
    </source>
</evidence>
<sequence>MTVNNTNIYTTKGGLFSNNNYKYLWTGRVVSKLGDSAQQIGVYFYLAHATNSATFVGISAFLSGFASLLSLPLSGIFADRYSRKNIMIICDTLSGFVVLALVLSFIFMKNETAFFLPYIVVICSILLSITSAFLRPAFGAIIPDIVERKNLSSANSLYKSAIRIGSVIGETASGFIYNAFGASKLFAFNSLTFFLSALLISRLSSKNIVTQKTKPSGNKFSLSKLTVEFIEGVRAITNINGASEYFIMALVINFMATPIFVLMPFQVARVFGSGAETYGLLMASFSVGIIAGYTLSGRNLIKFNNPYIIIYSIVLMCAFFILFSLSDNIYISYLSLFFAGVSNGFWSIIFQTSVQLIMPKESLGRIYSLFGLMSGGLTPIASFFSGFALSILDNNTRILFSICALLMTAYPVIMLKNKKFVSFFDVLKNNYSE</sequence>
<dbReference type="OrthoDB" id="9774907at2"/>
<dbReference type="InterPro" id="IPR036259">
    <property type="entry name" value="MFS_trans_sf"/>
</dbReference>
<dbReference type="Pfam" id="PF05977">
    <property type="entry name" value="MFS_3"/>
    <property type="match status" value="1"/>
</dbReference>
<evidence type="ECO:0000256" key="3">
    <source>
        <dbReference type="ARBA" id="ARBA00022475"/>
    </source>
</evidence>
<keyword evidence="3" id="KW-1003">Cell membrane</keyword>
<feature type="transmembrane region" description="Helical" evidence="7">
    <location>
        <begin position="53"/>
        <end position="74"/>
    </location>
</feature>
<dbReference type="SUPFAM" id="SSF103473">
    <property type="entry name" value="MFS general substrate transporter"/>
    <property type="match status" value="1"/>
</dbReference>
<dbReference type="RefSeq" id="WP_065974670.1">
    <property type="nucleotide sequence ID" value="NZ_JAWXYA010000007.1"/>
</dbReference>
<dbReference type="GO" id="GO:0005886">
    <property type="term" value="C:plasma membrane"/>
    <property type="evidence" value="ECO:0007669"/>
    <property type="project" value="UniProtKB-SubCell"/>
</dbReference>
<dbReference type="PANTHER" id="PTHR23513:SF6">
    <property type="entry name" value="MAJOR FACILITATOR SUPERFAMILY ASSOCIATED DOMAIN-CONTAINING PROTEIN"/>
    <property type="match status" value="1"/>
</dbReference>
<dbReference type="AlphaFoldDB" id="A0A1C2IYG3"/>
<feature type="transmembrane region" description="Helical" evidence="7">
    <location>
        <begin position="245"/>
        <end position="265"/>
    </location>
</feature>
<reference evidence="9" key="1">
    <citation type="journal article" date="2016" name="Int. J. Mol. Sci.">
        <title>Comparative genomics of the extreme acidophile Acidithiobacillus thiooxidans reveals intraspecific divergence and niche adaptation.</title>
        <authorList>
            <person name="Zhang X."/>
            <person name="Feng X."/>
            <person name="Tao J."/>
            <person name="Ma L."/>
            <person name="Xiao Y."/>
            <person name="Liang Y."/>
            <person name="Liu X."/>
            <person name="Yin H."/>
        </authorList>
    </citation>
    <scope>NUCLEOTIDE SEQUENCE [LARGE SCALE GENOMIC DNA]</scope>
    <source>
        <strain evidence="9">DXS-W</strain>
    </source>
</reference>
<evidence type="ECO:0000313" key="10">
    <source>
        <dbReference type="Proteomes" id="UP000095008"/>
    </source>
</evidence>
<feature type="transmembrane region" description="Helical" evidence="7">
    <location>
        <begin position="114"/>
        <end position="141"/>
    </location>
</feature>
<dbReference type="GO" id="GO:0022857">
    <property type="term" value="F:transmembrane transporter activity"/>
    <property type="evidence" value="ECO:0007669"/>
    <property type="project" value="InterPro"/>
</dbReference>
<evidence type="ECO:0000256" key="4">
    <source>
        <dbReference type="ARBA" id="ARBA00022692"/>
    </source>
</evidence>
<dbReference type="Proteomes" id="UP000095008">
    <property type="component" value="Unassembled WGS sequence"/>
</dbReference>
<dbReference type="InterPro" id="IPR010290">
    <property type="entry name" value="TM_effector"/>
</dbReference>
<feature type="transmembrane region" description="Helical" evidence="7">
    <location>
        <begin position="398"/>
        <end position="415"/>
    </location>
</feature>
<protein>
    <recommendedName>
        <fullName evidence="8">Major facilitator superfamily (MFS) profile domain-containing protein</fullName>
    </recommendedName>
</protein>
<feature type="domain" description="Major facilitator superfamily (MFS) profile" evidence="8">
    <location>
        <begin position="6"/>
        <end position="419"/>
    </location>
</feature>
<keyword evidence="10" id="KW-1185">Reference proteome</keyword>
<feature type="transmembrane region" description="Helical" evidence="7">
    <location>
        <begin position="307"/>
        <end position="325"/>
    </location>
</feature>
<dbReference type="InterPro" id="IPR020846">
    <property type="entry name" value="MFS_dom"/>
</dbReference>
<gene>
    <name evidence="9" type="ORF">A6M23_19775</name>
</gene>
<evidence type="ECO:0000256" key="6">
    <source>
        <dbReference type="ARBA" id="ARBA00023136"/>
    </source>
</evidence>
<evidence type="ECO:0000256" key="7">
    <source>
        <dbReference type="SAM" id="Phobius"/>
    </source>
</evidence>
<feature type="transmembrane region" description="Helical" evidence="7">
    <location>
        <begin position="186"/>
        <end position="204"/>
    </location>
</feature>
<dbReference type="PANTHER" id="PTHR23513">
    <property type="entry name" value="INTEGRAL MEMBRANE EFFLUX PROTEIN-RELATED"/>
    <property type="match status" value="1"/>
</dbReference>
<dbReference type="EMBL" id="LWRY01000296">
    <property type="protein sequence ID" value="OCX67841.1"/>
    <property type="molecule type" value="Genomic_DNA"/>
</dbReference>
<feature type="transmembrane region" description="Helical" evidence="7">
    <location>
        <begin position="366"/>
        <end position="392"/>
    </location>
</feature>
<feature type="transmembrane region" description="Helical" evidence="7">
    <location>
        <begin position="86"/>
        <end position="108"/>
    </location>
</feature>
<dbReference type="PROSITE" id="PS50850">
    <property type="entry name" value="MFS"/>
    <property type="match status" value="1"/>
</dbReference>
<evidence type="ECO:0000256" key="2">
    <source>
        <dbReference type="ARBA" id="ARBA00022448"/>
    </source>
</evidence>
<keyword evidence="4 7" id="KW-0812">Transmembrane</keyword>
<organism evidence="9 10">
    <name type="scientific">Acidithiobacillus thiooxidans</name>
    <name type="common">Thiobacillus thiooxidans</name>
    <dbReference type="NCBI Taxonomy" id="930"/>
    <lineage>
        <taxon>Bacteria</taxon>
        <taxon>Pseudomonadati</taxon>
        <taxon>Pseudomonadota</taxon>
        <taxon>Acidithiobacillia</taxon>
        <taxon>Acidithiobacillales</taxon>
        <taxon>Acidithiobacillaceae</taxon>
        <taxon>Acidithiobacillus</taxon>
    </lineage>
</organism>
<evidence type="ECO:0000313" key="9">
    <source>
        <dbReference type="EMBL" id="OCX67841.1"/>
    </source>
</evidence>
<proteinExistence type="predicted"/>
<keyword evidence="2" id="KW-0813">Transport</keyword>
<comment type="caution">
    <text evidence="9">The sequence shown here is derived from an EMBL/GenBank/DDBJ whole genome shotgun (WGS) entry which is preliminary data.</text>
</comment>
<comment type="subcellular location">
    <subcellularLocation>
        <location evidence="1">Cell membrane</location>
        <topology evidence="1">Multi-pass membrane protein</topology>
    </subcellularLocation>
</comment>
<accession>A0A1C2IYG3</accession>